<keyword evidence="2" id="KW-0697">Rotamase</keyword>
<dbReference type="PROSITE" id="PS50072">
    <property type="entry name" value="CSA_PPIASE_2"/>
    <property type="match status" value="1"/>
</dbReference>
<dbReference type="AlphaFoldDB" id="A0A931C4U5"/>
<dbReference type="InterPro" id="IPR002130">
    <property type="entry name" value="Cyclophilin-type_PPIase_dom"/>
</dbReference>
<proteinExistence type="inferred from homology"/>
<name>A0A931C4U5_9ACTN</name>
<comment type="caution">
    <text evidence="5">The sequence shown here is derived from an EMBL/GenBank/DDBJ whole genome shotgun (WGS) entry which is preliminary data.</text>
</comment>
<feature type="signal peptide" evidence="2">
    <location>
        <begin position="1"/>
        <end position="41"/>
    </location>
</feature>
<protein>
    <recommendedName>
        <fullName evidence="2">Peptidyl-prolyl cis-trans isomerase</fullName>
        <shortName evidence="2">PPIase</shortName>
        <ecNumber evidence="2">5.2.1.8</ecNumber>
    </recommendedName>
</protein>
<feature type="chain" id="PRO_5038164928" description="Peptidyl-prolyl cis-trans isomerase" evidence="2">
    <location>
        <begin position="42"/>
        <end position="254"/>
    </location>
</feature>
<dbReference type="PRINTS" id="PR00153">
    <property type="entry name" value="CSAPPISMRASE"/>
</dbReference>
<dbReference type="EMBL" id="JADQTO010000003">
    <property type="protein sequence ID" value="MBG0561407.1"/>
    <property type="molecule type" value="Genomic_DNA"/>
</dbReference>
<comment type="function">
    <text evidence="1 2">PPIases accelerate the folding of proteins. It catalyzes the cis-trans isomerization of proline imidic peptide bonds in oligopeptides.</text>
</comment>
<evidence type="ECO:0000256" key="1">
    <source>
        <dbReference type="ARBA" id="ARBA00002388"/>
    </source>
</evidence>
<dbReference type="SUPFAM" id="SSF50891">
    <property type="entry name" value="Cyclophilin-like"/>
    <property type="match status" value="1"/>
</dbReference>
<dbReference type="PANTHER" id="PTHR45625">
    <property type="entry name" value="PEPTIDYL-PROLYL CIS-TRANS ISOMERASE-RELATED"/>
    <property type="match status" value="1"/>
</dbReference>
<keyword evidence="2" id="KW-0732">Signal</keyword>
<evidence type="ECO:0000256" key="3">
    <source>
        <dbReference type="SAM" id="MobiDB-lite"/>
    </source>
</evidence>
<organism evidence="5 6">
    <name type="scientific">Actinoplanes aureus</name>
    <dbReference type="NCBI Taxonomy" id="2792083"/>
    <lineage>
        <taxon>Bacteria</taxon>
        <taxon>Bacillati</taxon>
        <taxon>Actinomycetota</taxon>
        <taxon>Actinomycetes</taxon>
        <taxon>Micromonosporales</taxon>
        <taxon>Micromonosporaceae</taxon>
        <taxon>Actinoplanes</taxon>
    </lineage>
</organism>
<keyword evidence="2 5" id="KW-0413">Isomerase</keyword>
<feature type="domain" description="PPIase cyclophilin-type" evidence="4">
    <location>
        <begin position="87"/>
        <end position="252"/>
    </location>
</feature>
<evidence type="ECO:0000313" key="5">
    <source>
        <dbReference type="EMBL" id="MBG0561407.1"/>
    </source>
</evidence>
<comment type="catalytic activity">
    <reaction evidence="2">
        <text>[protein]-peptidylproline (omega=180) = [protein]-peptidylproline (omega=0)</text>
        <dbReference type="Rhea" id="RHEA:16237"/>
        <dbReference type="Rhea" id="RHEA-COMP:10747"/>
        <dbReference type="Rhea" id="RHEA-COMP:10748"/>
        <dbReference type="ChEBI" id="CHEBI:83833"/>
        <dbReference type="ChEBI" id="CHEBI:83834"/>
        <dbReference type="EC" id="5.2.1.8"/>
    </reaction>
</comment>
<dbReference type="InterPro" id="IPR044666">
    <property type="entry name" value="Cyclophilin_A-like"/>
</dbReference>
<dbReference type="InterPro" id="IPR029000">
    <property type="entry name" value="Cyclophilin-like_dom_sf"/>
</dbReference>
<dbReference type="CDD" id="cd00317">
    <property type="entry name" value="cyclophilin"/>
    <property type="match status" value="1"/>
</dbReference>
<feature type="region of interest" description="Disordered" evidence="3">
    <location>
        <begin position="36"/>
        <end position="79"/>
    </location>
</feature>
<dbReference type="GO" id="GO:0003755">
    <property type="term" value="F:peptidyl-prolyl cis-trans isomerase activity"/>
    <property type="evidence" value="ECO:0007669"/>
    <property type="project" value="UniProtKB-UniRule"/>
</dbReference>
<dbReference type="PANTHER" id="PTHR45625:SF3">
    <property type="entry name" value="PEPTIDYL-PROLYL CIS-TRANS ISOMERASE B-RELATED"/>
    <property type="match status" value="1"/>
</dbReference>
<dbReference type="Proteomes" id="UP000598146">
    <property type="component" value="Unassembled WGS sequence"/>
</dbReference>
<dbReference type="EC" id="5.2.1.8" evidence="2"/>
<comment type="similarity">
    <text evidence="2">Belongs to the cyclophilin-type PPIase family.</text>
</comment>
<sequence length="254" mass="27299">MREDNVVQHHRQPARTWLRQALVVTAAAALLSVAAPSPARAEGEPAPTTGPCQYTPTPDEPAARPVSLPRDPRHTPDRGTVTAVLRTNLGPIPLVLDRAAAPCTVQSFLHLARHRFYDRTICHRLTAYPTLKVLQCGDPSGTGSGGPGYRYRDELPTDLPPAPTDPTGVRRLYARGVLAMANAGPDTNGSQFFLVYGDSALRPNYSIFGHVTSRGLATLDRVAAGGITPTAEDPAPVDGTPALRTEIRKVRTHR</sequence>
<accession>A0A931C4U5</accession>
<reference evidence="5" key="1">
    <citation type="submission" date="2020-11" db="EMBL/GenBank/DDBJ databases">
        <title>Isolation and identification of active actinomycetes.</title>
        <authorList>
            <person name="Sun X."/>
        </authorList>
    </citation>
    <scope>NUCLEOTIDE SEQUENCE</scope>
    <source>
        <strain evidence="5">NEAU-A11</strain>
    </source>
</reference>
<evidence type="ECO:0000256" key="2">
    <source>
        <dbReference type="RuleBase" id="RU363019"/>
    </source>
</evidence>
<evidence type="ECO:0000259" key="4">
    <source>
        <dbReference type="PROSITE" id="PS50072"/>
    </source>
</evidence>
<dbReference type="Pfam" id="PF00160">
    <property type="entry name" value="Pro_isomerase"/>
    <property type="match status" value="1"/>
</dbReference>
<gene>
    <name evidence="5" type="ORF">I4J89_08025</name>
</gene>
<dbReference type="Gene3D" id="2.40.100.10">
    <property type="entry name" value="Cyclophilin-like"/>
    <property type="match status" value="1"/>
</dbReference>
<keyword evidence="6" id="KW-1185">Reference proteome</keyword>
<evidence type="ECO:0000313" key="6">
    <source>
        <dbReference type="Proteomes" id="UP000598146"/>
    </source>
</evidence>